<dbReference type="EMBL" id="LAZR01000069">
    <property type="protein sequence ID" value="KKN95621.1"/>
    <property type="molecule type" value="Genomic_DNA"/>
</dbReference>
<keyword evidence="1" id="KW-0812">Transmembrane</keyword>
<sequence>MKKMRLLGFFVSIVGIIFYAMGFHALFYGSSGLFENIVDQLVDIIAIGGTPSSAINYSIAVGLFLVGAFFIIGGGSLMPDVNKNVTKLFKTSFIVIIVIPFVVMIYNYVNDVDFDVFNL</sequence>
<proteinExistence type="predicted"/>
<name>A0A0F9X9G6_9ZZZZ</name>
<feature type="transmembrane region" description="Helical" evidence="1">
    <location>
        <begin position="89"/>
        <end position="109"/>
    </location>
</feature>
<keyword evidence="1" id="KW-0472">Membrane</keyword>
<accession>A0A0F9X9G6</accession>
<organism evidence="2">
    <name type="scientific">marine sediment metagenome</name>
    <dbReference type="NCBI Taxonomy" id="412755"/>
    <lineage>
        <taxon>unclassified sequences</taxon>
        <taxon>metagenomes</taxon>
        <taxon>ecological metagenomes</taxon>
    </lineage>
</organism>
<gene>
    <name evidence="2" type="ORF">LCGC14_0174900</name>
</gene>
<feature type="transmembrane region" description="Helical" evidence="1">
    <location>
        <begin position="57"/>
        <end position="77"/>
    </location>
</feature>
<keyword evidence="1" id="KW-1133">Transmembrane helix</keyword>
<dbReference type="AlphaFoldDB" id="A0A0F9X9G6"/>
<comment type="caution">
    <text evidence="2">The sequence shown here is derived from an EMBL/GenBank/DDBJ whole genome shotgun (WGS) entry which is preliminary data.</text>
</comment>
<evidence type="ECO:0000313" key="2">
    <source>
        <dbReference type="EMBL" id="KKN95621.1"/>
    </source>
</evidence>
<protein>
    <submittedName>
        <fullName evidence="2">Uncharacterized protein</fullName>
    </submittedName>
</protein>
<evidence type="ECO:0000256" key="1">
    <source>
        <dbReference type="SAM" id="Phobius"/>
    </source>
</evidence>
<feature type="transmembrane region" description="Helical" evidence="1">
    <location>
        <begin position="7"/>
        <end position="27"/>
    </location>
</feature>
<reference evidence="2" key="1">
    <citation type="journal article" date="2015" name="Nature">
        <title>Complex archaea that bridge the gap between prokaryotes and eukaryotes.</title>
        <authorList>
            <person name="Spang A."/>
            <person name="Saw J.H."/>
            <person name="Jorgensen S.L."/>
            <person name="Zaremba-Niedzwiedzka K."/>
            <person name="Martijn J."/>
            <person name="Lind A.E."/>
            <person name="van Eijk R."/>
            <person name="Schleper C."/>
            <person name="Guy L."/>
            <person name="Ettema T.J."/>
        </authorList>
    </citation>
    <scope>NUCLEOTIDE SEQUENCE</scope>
</reference>